<dbReference type="EMBL" id="CM046388">
    <property type="protein sequence ID" value="KAI8570923.1"/>
    <property type="molecule type" value="Genomic_DNA"/>
</dbReference>
<proteinExistence type="predicted"/>
<evidence type="ECO:0000313" key="2">
    <source>
        <dbReference type="Proteomes" id="UP001062846"/>
    </source>
</evidence>
<keyword evidence="2" id="KW-1185">Reference proteome</keyword>
<gene>
    <name evidence="1" type="ORF">RHMOL_Rhmol01G0076800</name>
</gene>
<reference evidence="1" key="1">
    <citation type="submission" date="2022-02" db="EMBL/GenBank/DDBJ databases">
        <title>Plant Genome Project.</title>
        <authorList>
            <person name="Zhang R.-G."/>
        </authorList>
    </citation>
    <scope>NUCLEOTIDE SEQUENCE</scope>
    <source>
        <strain evidence="1">AT1</strain>
    </source>
</reference>
<sequence>MQILHISDVEVRGTKMMGDTPRIIVAVGTSTLNSSLLNQRSLLIHSSKPSRSIVYVIDLVQ</sequence>
<organism evidence="1 2">
    <name type="scientific">Rhododendron molle</name>
    <name type="common">Chinese azalea</name>
    <name type="synonym">Azalea mollis</name>
    <dbReference type="NCBI Taxonomy" id="49168"/>
    <lineage>
        <taxon>Eukaryota</taxon>
        <taxon>Viridiplantae</taxon>
        <taxon>Streptophyta</taxon>
        <taxon>Embryophyta</taxon>
        <taxon>Tracheophyta</taxon>
        <taxon>Spermatophyta</taxon>
        <taxon>Magnoliopsida</taxon>
        <taxon>eudicotyledons</taxon>
        <taxon>Gunneridae</taxon>
        <taxon>Pentapetalae</taxon>
        <taxon>asterids</taxon>
        <taxon>Ericales</taxon>
        <taxon>Ericaceae</taxon>
        <taxon>Ericoideae</taxon>
        <taxon>Rhodoreae</taxon>
        <taxon>Rhododendron</taxon>
    </lineage>
</organism>
<accession>A0ACC0Q2B2</accession>
<evidence type="ECO:0000313" key="1">
    <source>
        <dbReference type="EMBL" id="KAI8570923.1"/>
    </source>
</evidence>
<comment type="caution">
    <text evidence="1">The sequence shown here is derived from an EMBL/GenBank/DDBJ whole genome shotgun (WGS) entry which is preliminary data.</text>
</comment>
<dbReference type="Proteomes" id="UP001062846">
    <property type="component" value="Chromosome 1"/>
</dbReference>
<protein>
    <submittedName>
        <fullName evidence="1">Uncharacterized protein</fullName>
    </submittedName>
</protein>
<name>A0ACC0Q2B2_RHOML</name>